<keyword evidence="2" id="KW-1185">Reference proteome</keyword>
<protein>
    <submittedName>
        <fullName evidence="1">Uncharacterized protein</fullName>
    </submittedName>
</protein>
<gene>
    <name evidence="1" type="ORF">EVAR_63587_1</name>
</gene>
<name>A0A4C1ZII9_EUMVA</name>
<evidence type="ECO:0000313" key="2">
    <source>
        <dbReference type="Proteomes" id="UP000299102"/>
    </source>
</evidence>
<evidence type="ECO:0000313" key="1">
    <source>
        <dbReference type="EMBL" id="GBP88306.1"/>
    </source>
</evidence>
<dbReference type="Proteomes" id="UP000299102">
    <property type="component" value="Unassembled WGS sequence"/>
</dbReference>
<dbReference type="AlphaFoldDB" id="A0A4C1ZII9"/>
<comment type="caution">
    <text evidence="1">The sequence shown here is derived from an EMBL/GenBank/DDBJ whole genome shotgun (WGS) entry which is preliminary data.</text>
</comment>
<sequence length="109" mass="12336">MRYSFFHLFNFLHRITSRRSTRQALVAGHRAKGRAAGRAAPAGTCSLDPIADLVRPDLVSARRRPPTLLTRFSAGAFARTVETRNTWKSLHSWLFCLEYGDMLKHFCSG</sequence>
<accession>A0A4C1ZII9</accession>
<proteinExistence type="predicted"/>
<organism evidence="1 2">
    <name type="scientific">Eumeta variegata</name>
    <name type="common">Bagworm moth</name>
    <name type="synonym">Eumeta japonica</name>
    <dbReference type="NCBI Taxonomy" id="151549"/>
    <lineage>
        <taxon>Eukaryota</taxon>
        <taxon>Metazoa</taxon>
        <taxon>Ecdysozoa</taxon>
        <taxon>Arthropoda</taxon>
        <taxon>Hexapoda</taxon>
        <taxon>Insecta</taxon>
        <taxon>Pterygota</taxon>
        <taxon>Neoptera</taxon>
        <taxon>Endopterygota</taxon>
        <taxon>Lepidoptera</taxon>
        <taxon>Glossata</taxon>
        <taxon>Ditrysia</taxon>
        <taxon>Tineoidea</taxon>
        <taxon>Psychidae</taxon>
        <taxon>Oiketicinae</taxon>
        <taxon>Eumeta</taxon>
    </lineage>
</organism>
<reference evidence="1 2" key="1">
    <citation type="journal article" date="2019" name="Commun. Biol.">
        <title>The bagworm genome reveals a unique fibroin gene that provides high tensile strength.</title>
        <authorList>
            <person name="Kono N."/>
            <person name="Nakamura H."/>
            <person name="Ohtoshi R."/>
            <person name="Tomita M."/>
            <person name="Numata K."/>
            <person name="Arakawa K."/>
        </authorList>
    </citation>
    <scope>NUCLEOTIDE SEQUENCE [LARGE SCALE GENOMIC DNA]</scope>
</reference>
<dbReference type="EMBL" id="BGZK01001922">
    <property type="protein sequence ID" value="GBP88306.1"/>
    <property type="molecule type" value="Genomic_DNA"/>
</dbReference>